<dbReference type="AlphaFoldDB" id="A0A1I7X5T9"/>
<evidence type="ECO:0000313" key="1">
    <source>
        <dbReference type="Proteomes" id="UP000095283"/>
    </source>
</evidence>
<proteinExistence type="predicted"/>
<protein>
    <submittedName>
        <fullName evidence="2">DNA-directed DNA polymerase</fullName>
    </submittedName>
</protein>
<organism evidence="1 2">
    <name type="scientific">Heterorhabditis bacteriophora</name>
    <name type="common">Entomopathogenic nematode worm</name>
    <dbReference type="NCBI Taxonomy" id="37862"/>
    <lineage>
        <taxon>Eukaryota</taxon>
        <taxon>Metazoa</taxon>
        <taxon>Ecdysozoa</taxon>
        <taxon>Nematoda</taxon>
        <taxon>Chromadorea</taxon>
        <taxon>Rhabditida</taxon>
        <taxon>Rhabditina</taxon>
        <taxon>Rhabditomorpha</taxon>
        <taxon>Strongyloidea</taxon>
        <taxon>Heterorhabditidae</taxon>
        <taxon>Heterorhabditis</taxon>
    </lineage>
</organism>
<sequence>MIPYLEDRHGGIIHGKERDIGNMKHLFIYSINSYSSAFRLPGQGYEQVLAIMKKHLGKKANIPYDVNSIVIPPTGLRNELNANLRIAPAMYEADMVLTMEQIKHVLQYGRTKRKITTNSSSRWTQTSIPYRWAINDGHYHQY</sequence>
<accession>A0A1I7X5T9</accession>
<keyword evidence="1" id="KW-1185">Reference proteome</keyword>
<dbReference type="Proteomes" id="UP000095283">
    <property type="component" value="Unplaced"/>
</dbReference>
<dbReference type="WBParaSite" id="Hba_12792">
    <property type="protein sequence ID" value="Hba_12792"/>
    <property type="gene ID" value="Hba_12792"/>
</dbReference>
<evidence type="ECO:0000313" key="2">
    <source>
        <dbReference type="WBParaSite" id="Hba_12792"/>
    </source>
</evidence>
<reference evidence="2" key="1">
    <citation type="submission" date="2016-11" db="UniProtKB">
        <authorList>
            <consortium name="WormBaseParasite"/>
        </authorList>
    </citation>
    <scope>IDENTIFICATION</scope>
</reference>
<name>A0A1I7X5T9_HETBA</name>